<accession>A0ABP9R8V9</accession>
<organism evidence="2 3">
    <name type="scientific">Pseudonocardia eucalypti</name>
    <dbReference type="NCBI Taxonomy" id="648755"/>
    <lineage>
        <taxon>Bacteria</taxon>
        <taxon>Bacillati</taxon>
        <taxon>Actinomycetota</taxon>
        <taxon>Actinomycetes</taxon>
        <taxon>Pseudonocardiales</taxon>
        <taxon>Pseudonocardiaceae</taxon>
        <taxon>Pseudonocardia</taxon>
    </lineage>
</organism>
<name>A0ABP9R8V9_9PSEU</name>
<sequence length="302" mass="32275">MVERGHTQLRELGGELASGDSVRRHADRVQQRGEQVRQRCARGRRRDRCAAEHADQRGREERADAHGEQHDAAHLGQRRAIEEPLGLHPQDGNRGGTDHRDHPGTWQVAKPAMRGVAEGDQQPAQPGDGARRQSEPERACTTIVRVAASPGAGDLARERAVLRTGAYPGGEPSPVPVTRVQVGHRERPGVLDGGIGETERSPHAVADQRACEDPQLVCVLGQGVDGAVLGGPPALRVVLEVAPVVLGELGELVGAAPRERDHVNTVVVDEVHPGVPVRYRVEPGAAQVNVQPEVIAVGAEFS</sequence>
<evidence type="ECO:0000313" key="3">
    <source>
        <dbReference type="Proteomes" id="UP001428817"/>
    </source>
</evidence>
<feature type="compositionally biased region" description="Basic and acidic residues" evidence="1">
    <location>
        <begin position="48"/>
        <end position="73"/>
    </location>
</feature>
<proteinExistence type="predicted"/>
<evidence type="ECO:0000256" key="1">
    <source>
        <dbReference type="SAM" id="MobiDB-lite"/>
    </source>
</evidence>
<feature type="compositionally biased region" description="Basic and acidic residues" evidence="1">
    <location>
        <begin position="129"/>
        <end position="138"/>
    </location>
</feature>
<feature type="compositionally biased region" description="Basic and acidic residues" evidence="1">
    <location>
        <begin position="21"/>
        <end position="37"/>
    </location>
</feature>
<feature type="region of interest" description="Disordered" evidence="1">
    <location>
        <begin position="1"/>
        <end position="74"/>
    </location>
</feature>
<reference evidence="3" key="1">
    <citation type="journal article" date="2019" name="Int. J. Syst. Evol. Microbiol.">
        <title>The Global Catalogue of Microorganisms (GCM) 10K type strain sequencing project: providing services to taxonomists for standard genome sequencing and annotation.</title>
        <authorList>
            <consortium name="The Broad Institute Genomics Platform"/>
            <consortium name="The Broad Institute Genome Sequencing Center for Infectious Disease"/>
            <person name="Wu L."/>
            <person name="Ma J."/>
        </authorList>
    </citation>
    <scope>NUCLEOTIDE SEQUENCE [LARGE SCALE GENOMIC DNA]</scope>
    <source>
        <strain evidence="3">JCM 18303</strain>
    </source>
</reference>
<dbReference type="EMBL" id="BAABJP010000052">
    <property type="protein sequence ID" value="GAA5172851.1"/>
    <property type="molecule type" value="Genomic_DNA"/>
</dbReference>
<protein>
    <submittedName>
        <fullName evidence="2">Uncharacterized protein</fullName>
    </submittedName>
</protein>
<feature type="region of interest" description="Disordered" evidence="1">
    <location>
        <begin position="115"/>
        <end position="138"/>
    </location>
</feature>
<comment type="caution">
    <text evidence="2">The sequence shown here is derived from an EMBL/GenBank/DDBJ whole genome shotgun (WGS) entry which is preliminary data.</text>
</comment>
<feature type="compositionally biased region" description="Basic and acidic residues" evidence="1">
    <location>
        <begin position="1"/>
        <end position="13"/>
    </location>
</feature>
<keyword evidence="3" id="KW-1185">Reference proteome</keyword>
<evidence type="ECO:0000313" key="2">
    <source>
        <dbReference type="EMBL" id="GAA5172851.1"/>
    </source>
</evidence>
<gene>
    <name evidence="2" type="ORF">GCM10023321_73260</name>
</gene>
<dbReference type="Proteomes" id="UP001428817">
    <property type="component" value="Unassembled WGS sequence"/>
</dbReference>